<dbReference type="RefSeq" id="WP_251780703.1">
    <property type="nucleotide sequence ID" value="NZ_JAMKFE010000017.1"/>
</dbReference>
<evidence type="ECO:0000256" key="2">
    <source>
        <dbReference type="PROSITE-ProRule" id="PRU00703"/>
    </source>
</evidence>
<sequence length="169" mass="18321">MKTQVSDVMTRGAHAMAPGDNLRSAAQAMDDLNVGALPVCRRNRVVGIVTDRDIVVRAAARALPADRTPLQDVMTGDVHCCYEDQLLEEVTDSMQRLQIRRMPVLDRQRQLVGMLSLGDVATKAAPQAAIAALAEISLPSGSDRTREQAVGRRARPKRWSPGVPGAMPE</sequence>
<name>A0ABT0YUD2_9BURK</name>
<dbReference type="Pfam" id="PF00571">
    <property type="entry name" value="CBS"/>
    <property type="match status" value="2"/>
</dbReference>
<feature type="domain" description="CBS" evidence="4">
    <location>
        <begin position="9"/>
        <end position="65"/>
    </location>
</feature>
<gene>
    <name evidence="5" type="ORF">M8A51_22090</name>
</gene>
<dbReference type="Gene3D" id="3.10.580.10">
    <property type="entry name" value="CBS-domain"/>
    <property type="match status" value="1"/>
</dbReference>
<dbReference type="PROSITE" id="PS51371">
    <property type="entry name" value="CBS"/>
    <property type="match status" value="2"/>
</dbReference>
<dbReference type="SUPFAM" id="SSF54631">
    <property type="entry name" value="CBS-domain pair"/>
    <property type="match status" value="1"/>
</dbReference>
<keyword evidence="6" id="KW-1185">Reference proteome</keyword>
<dbReference type="InterPro" id="IPR051257">
    <property type="entry name" value="Diverse_CBS-Domain"/>
</dbReference>
<evidence type="ECO:0000256" key="3">
    <source>
        <dbReference type="SAM" id="MobiDB-lite"/>
    </source>
</evidence>
<proteinExistence type="predicted"/>
<dbReference type="InterPro" id="IPR046342">
    <property type="entry name" value="CBS_dom_sf"/>
</dbReference>
<evidence type="ECO:0000313" key="6">
    <source>
        <dbReference type="Proteomes" id="UP001165541"/>
    </source>
</evidence>
<protein>
    <submittedName>
        <fullName evidence="5">CBS domain-containing protein</fullName>
    </submittedName>
</protein>
<dbReference type="InterPro" id="IPR000644">
    <property type="entry name" value="CBS_dom"/>
</dbReference>
<accession>A0ABT0YUD2</accession>
<reference evidence="5" key="1">
    <citation type="submission" date="2022-05" db="EMBL/GenBank/DDBJ databases">
        <title>Schlegelella sp. nov., isolated from mangrove soil.</title>
        <authorList>
            <person name="Liu Y."/>
            <person name="Ge X."/>
            <person name="Liu W."/>
        </authorList>
    </citation>
    <scope>NUCLEOTIDE SEQUENCE</scope>
    <source>
        <strain evidence="5">S2-27</strain>
    </source>
</reference>
<evidence type="ECO:0000259" key="4">
    <source>
        <dbReference type="PROSITE" id="PS51371"/>
    </source>
</evidence>
<dbReference type="Proteomes" id="UP001165541">
    <property type="component" value="Unassembled WGS sequence"/>
</dbReference>
<dbReference type="CDD" id="cd04622">
    <property type="entry name" value="CBS_pair_HRP1_like"/>
    <property type="match status" value="1"/>
</dbReference>
<feature type="domain" description="CBS" evidence="4">
    <location>
        <begin position="74"/>
        <end position="130"/>
    </location>
</feature>
<dbReference type="EMBL" id="JAMKFE010000017">
    <property type="protein sequence ID" value="MCM5682228.1"/>
    <property type="molecule type" value="Genomic_DNA"/>
</dbReference>
<feature type="region of interest" description="Disordered" evidence="3">
    <location>
        <begin position="141"/>
        <end position="169"/>
    </location>
</feature>
<dbReference type="PANTHER" id="PTHR43080">
    <property type="entry name" value="CBS DOMAIN-CONTAINING PROTEIN CBSX3, MITOCHONDRIAL"/>
    <property type="match status" value="1"/>
</dbReference>
<evidence type="ECO:0000256" key="1">
    <source>
        <dbReference type="ARBA" id="ARBA00023122"/>
    </source>
</evidence>
<dbReference type="PANTHER" id="PTHR43080:SF2">
    <property type="entry name" value="CBS DOMAIN-CONTAINING PROTEIN"/>
    <property type="match status" value="1"/>
</dbReference>
<comment type="caution">
    <text evidence="5">The sequence shown here is derived from an EMBL/GenBank/DDBJ whole genome shotgun (WGS) entry which is preliminary data.</text>
</comment>
<dbReference type="SMART" id="SM00116">
    <property type="entry name" value="CBS"/>
    <property type="match status" value="2"/>
</dbReference>
<keyword evidence="1 2" id="KW-0129">CBS domain</keyword>
<evidence type="ECO:0000313" key="5">
    <source>
        <dbReference type="EMBL" id="MCM5682228.1"/>
    </source>
</evidence>
<organism evidence="5 6">
    <name type="scientific">Caldimonas mangrovi</name>
    <dbReference type="NCBI Taxonomy" id="2944811"/>
    <lineage>
        <taxon>Bacteria</taxon>
        <taxon>Pseudomonadati</taxon>
        <taxon>Pseudomonadota</taxon>
        <taxon>Betaproteobacteria</taxon>
        <taxon>Burkholderiales</taxon>
        <taxon>Sphaerotilaceae</taxon>
        <taxon>Caldimonas</taxon>
    </lineage>
</organism>